<organism evidence="2 3">
    <name type="scientific">Litorisediminicola beolgyonensis</name>
    <dbReference type="NCBI Taxonomy" id="1173614"/>
    <lineage>
        <taxon>Bacteria</taxon>
        <taxon>Pseudomonadati</taxon>
        <taxon>Pseudomonadota</taxon>
        <taxon>Alphaproteobacteria</taxon>
        <taxon>Rhodobacterales</taxon>
        <taxon>Paracoccaceae</taxon>
        <taxon>Litorisediminicola</taxon>
    </lineage>
</organism>
<proteinExistence type="predicted"/>
<sequence length="318" mass="31930">MGFHWFRGFGKHRGKDSRGTRGHGSGGTGGSDHSSASSTKSYHNGGVEGRSFENWYAKFLAPKMAEISQDTACHGDTSGGNASASSETVLDLSNAGAVKVLNVTTAADGTFSGSVEFWSADMKPVGVGHFNGVDRIIEPEDTGSRFYTVDDLQVIGSNGAGQPPKVALDQFIEDGDDCVPGTGGTKGSGTGGTRGSGTGGTRGSGSGGTKGSGSGGTKGSGSGGTKGSGSGGTKGSGSCGTKGSASGGTKGSGATTGSGCSWSAKFDFGTSCLPDYVPHLDDEAEDDPFCDLFTKDASEELDPEELDEIEIDPDLNIL</sequence>
<feature type="region of interest" description="Disordered" evidence="1">
    <location>
        <begin position="9"/>
        <end position="45"/>
    </location>
</feature>
<dbReference type="EMBL" id="JBHTMU010000015">
    <property type="protein sequence ID" value="MFD1342826.1"/>
    <property type="molecule type" value="Genomic_DNA"/>
</dbReference>
<comment type="caution">
    <text evidence="2">The sequence shown here is derived from an EMBL/GenBank/DDBJ whole genome shotgun (WGS) entry which is preliminary data.</text>
</comment>
<feature type="region of interest" description="Disordered" evidence="1">
    <location>
        <begin position="173"/>
        <end position="258"/>
    </location>
</feature>
<evidence type="ECO:0000313" key="2">
    <source>
        <dbReference type="EMBL" id="MFD1342826.1"/>
    </source>
</evidence>
<dbReference type="RefSeq" id="WP_386803238.1">
    <property type="nucleotide sequence ID" value="NZ_JBHTMU010000015.1"/>
</dbReference>
<dbReference type="Proteomes" id="UP001597135">
    <property type="component" value="Unassembled WGS sequence"/>
</dbReference>
<name>A0ABW3ZIE4_9RHOB</name>
<evidence type="ECO:0000256" key="1">
    <source>
        <dbReference type="SAM" id="MobiDB-lite"/>
    </source>
</evidence>
<feature type="compositionally biased region" description="Gly residues" evidence="1">
    <location>
        <begin position="181"/>
        <end position="256"/>
    </location>
</feature>
<evidence type="ECO:0000313" key="3">
    <source>
        <dbReference type="Proteomes" id="UP001597135"/>
    </source>
</evidence>
<protein>
    <submittedName>
        <fullName evidence="2">Uncharacterized protein</fullName>
    </submittedName>
</protein>
<gene>
    <name evidence="2" type="ORF">ACFQ4E_10380</name>
</gene>
<accession>A0ABW3ZIE4</accession>
<reference evidence="3" key="1">
    <citation type="journal article" date="2019" name="Int. J. Syst. Evol. Microbiol.">
        <title>The Global Catalogue of Microorganisms (GCM) 10K type strain sequencing project: providing services to taxonomists for standard genome sequencing and annotation.</title>
        <authorList>
            <consortium name="The Broad Institute Genomics Platform"/>
            <consortium name="The Broad Institute Genome Sequencing Center for Infectious Disease"/>
            <person name="Wu L."/>
            <person name="Ma J."/>
        </authorList>
    </citation>
    <scope>NUCLEOTIDE SEQUENCE [LARGE SCALE GENOMIC DNA]</scope>
    <source>
        <strain evidence="3">CCUG 62953</strain>
    </source>
</reference>
<keyword evidence="3" id="KW-1185">Reference proteome</keyword>